<feature type="signal peptide" evidence="8">
    <location>
        <begin position="1"/>
        <end position="21"/>
    </location>
</feature>
<dbReference type="Pfam" id="PF26129">
    <property type="entry name" value="Vwde"/>
    <property type="match status" value="1"/>
</dbReference>
<dbReference type="InterPro" id="IPR011042">
    <property type="entry name" value="6-blade_b-propeller_TolB-like"/>
</dbReference>
<dbReference type="PANTHER" id="PTHR46513">
    <property type="entry name" value="VITELLOGENIN RECEPTOR-LIKE PROTEIN-RELATED-RELATED"/>
    <property type="match status" value="1"/>
</dbReference>
<dbReference type="Pfam" id="PF00058">
    <property type="entry name" value="Ldl_recept_b"/>
    <property type="match status" value="1"/>
</dbReference>
<reference evidence="10 11" key="1">
    <citation type="submission" date="2020-06" db="EMBL/GenBank/DDBJ databases">
        <authorList>
            <person name="Li R."/>
            <person name="Bekaert M."/>
        </authorList>
    </citation>
    <scope>NUCLEOTIDE SEQUENCE [LARGE SCALE GENOMIC DNA]</scope>
    <source>
        <strain evidence="11">wild</strain>
    </source>
</reference>
<dbReference type="Proteomes" id="UP000507470">
    <property type="component" value="Unassembled WGS sequence"/>
</dbReference>
<name>A0A6J8AHG3_MYTCO</name>
<dbReference type="EMBL" id="CACVKT020001381">
    <property type="protein sequence ID" value="CAC5367710.1"/>
    <property type="molecule type" value="Genomic_DNA"/>
</dbReference>
<evidence type="ECO:0000256" key="4">
    <source>
        <dbReference type="ARBA" id="ARBA00023157"/>
    </source>
</evidence>
<dbReference type="OrthoDB" id="10001041at2759"/>
<dbReference type="SUPFAM" id="SSF63825">
    <property type="entry name" value="YWTD domain"/>
    <property type="match status" value="1"/>
</dbReference>
<evidence type="ECO:0000259" key="9">
    <source>
        <dbReference type="PROSITE" id="PS51233"/>
    </source>
</evidence>
<evidence type="ECO:0000256" key="8">
    <source>
        <dbReference type="SAM" id="SignalP"/>
    </source>
</evidence>
<dbReference type="SMART" id="SM00135">
    <property type="entry name" value="LY"/>
    <property type="match status" value="5"/>
</dbReference>
<keyword evidence="2 8" id="KW-0732">Signal</keyword>
<evidence type="ECO:0000313" key="10">
    <source>
        <dbReference type="EMBL" id="CAC5367710.1"/>
    </source>
</evidence>
<feature type="chain" id="PRO_5026846300" description="VWFD domain-containing protein" evidence="8">
    <location>
        <begin position="22"/>
        <end position="1369"/>
    </location>
</feature>
<dbReference type="GO" id="GO:0017147">
    <property type="term" value="F:Wnt-protein binding"/>
    <property type="evidence" value="ECO:0007669"/>
    <property type="project" value="TreeGrafter"/>
</dbReference>
<dbReference type="Gene3D" id="2.10.25.10">
    <property type="entry name" value="Laminin"/>
    <property type="match status" value="1"/>
</dbReference>
<dbReference type="Pfam" id="PF23283">
    <property type="entry name" value="D8C_UMOD"/>
    <property type="match status" value="1"/>
</dbReference>
<keyword evidence="7" id="KW-0472">Membrane</keyword>
<dbReference type="PROSITE" id="PS51233">
    <property type="entry name" value="VWFD"/>
    <property type="match status" value="1"/>
</dbReference>
<keyword evidence="11" id="KW-1185">Reference proteome</keyword>
<feature type="transmembrane region" description="Helical" evidence="7">
    <location>
        <begin position="1273"/>
        <end position="1296"/>
    </location>
</feature>
<dbReference type="Pfam" id="PF00094">
    <property type="entry name" value="VWD"/>
    <property type="match status" value="1"/>
</dbReference>
<keyword evidence="1" id="KW-0245">EGF-like domain</keyword>
<evidence type="ECO:0000256" key="1">
    <source>
        <dbReference type="ARBA" id="ARBA00022536"/>
    </source>
</evidence>
<gene>
    <name evidence="10" type="ORF">MCOR_7509</name>
</gene>
<dbReference type="Gene3D" id="2.120.10.30">
    <property type="entry name" value="TolB, C-terminal domain"/>
    <property type="match status" value="1"/>
</dbReference>
<evidence type="ECO:0000256" key="2">
    <source>
        <dbReference type="ARBA" id="ARBA00022729"/>
    </source>
</evidence>
<organism evidence="10 11">
    <name type="scientific">Mytilus coruscus</name>
    <name type="common">Sea mussel</name>
    <dbReference type="NCBI Taxonomy" id="42192"/>
    <lineage>
        <taxon>Eukaryota</taxon>
        <taxon>Metazoa</taxon>
        <taxon>Spiralia</taxon>
        <taxon>Lophotrochozoa</taxon>
        <taxon>Mollusca</taxon>
        <taxon>Bivalvia</taxon>
        <taxon>Autobranchia</taxon>
        <taxon>Pteriomorphia</taxon>
        <taxon>Mytilida</taxon>
        <taxon>Mytiloidea</taxon>
        <taxon>Mytilidae</taxon>
        <taxon>Mytilinae</taxon>
        <taxon>Mytilus</taxon>
    </lineage>
</organism>
<dbReference type="GO" id="GO:0005886">
    <property type="term" value="C:plasma membrane"/>
    <property type="evidence" value="ECO:0007669"/>
    <property type="project" value="TreeGrafter"/>
</dbReference>
<evidence type="ECO:0000256" key="5">
    <source>
        <dbReference type="ARBA" id="ARBA00023180"/>
    </source>
</evidence>
<proteinExistence type="predicted"/>
<feature type="repeat" description="LDL-receptor class B" evidence="6">
    <location>
        <begin position="112"/>
        <end position="155"/>
    </location>
</feature>
<keyword evidence="7" id="KW-0812">Transmembrane</keyword>
<evidence type="ECO:0000256" key="7">
    <source>
        <dbReference type="SAM" id="Phobius"/>
    </source>
</evidence>
<accession>A0A6J8AHG3</accession>
<dbReference type="InterPro" id="IPR000033">
    <property type="entry name" value="LDLR_classB_rpt"/>
</dbReference>
<keyword evidence="4" id="KW-1015">Disulfide bond</keyword>
<dbReference type="PROSITE" id="PS51120">
    <property type="entry name" value="LDLRB"/>
    <property type="match status" value="1"/>
</dbReference>
<dbReference type="GO" id="GO:0042813">
    <property type="term" value="F:Wnt receptor activity"/>
    <property type="evidence" value="ECO:0007669"/>
    <property type="project" value="TreeGrafter"/>
</dbReference>
<sequence length="1369" mass="155431">MSTYFVWRLAFINVFMKMVCTQDHPLLFVAKVFDVSLVNLNNGDSEVIVDGLSRSFMLDYHYSSGFLYWIDIAHATISRICYPSKNENPPELIIPKESGHRPTDIVIDYIHNHIYWADSYDFSILRSELDGSDKKTILKDNAISEIRGIAMDVLNGIIYFTDRNAGKIEKLKLDNTSRNTIIANPDAINPVHMDLDINEGRFYWTDVGLHQIKSATFDGNDIKTIVSGRYPYGIQIYGDYIYYSQWENGQIWRVKKSGLTADLLYTTTTDVLGIKVFEENTYCQTFQQIQNSNKRSAGYMIDLAKGVPTSDHTLERGWYRVMSDNGDEIPNYPPGLGYCGTLHPIWLNGTLPSVDDQNVTREACLQTQEDECEEKIDIQIRNCGGFYMYYLQHTPINSSFCFGKGPVLCPKRQSSETGYYPGCTSSFPNETFHVEVVSELIQHRSFPIPGYDPTPSLVPVFRCKFDDVSNSSFLYDIHWFINGDNVTRHLNMAFEDINSTILRDTDWNKLYNMNMMVECAVRARYLLGSTPGPYIYSPQFQAGIFPEKYEYSVVEGSSVDIILKSTVPVGCIASHYDIRKHCEQNFYIFQPKKDQTSLSCIDKSIAKKDIVFEAKFCGVSVKSMDWQEAKKLHVIGYSDGMYNFQDRSTIISISTSAVSDLNDIWKDVQVPDIKITVIDKDSVLINRQCRSYNDPHITTFDGRLYHYMNVGEFVMYKNDKGPYLVHALFTNCGFGWAGSSCHCGIAVRSRNSLFVLRTCQTISRTEKHLLQEPITKLISCDEKDLLIEHDTNNYKITLPIGTKIKFTISRWSKFISMIAIKPSVFDINEASGLCGVPSTTKDMSDDFTHRQNGPIENDQDFADSWRITPSMFEEQLFNNEAIFQSNSVAGNGNAVTENNFTRYCTCERQASSTIPLDDFNTVHCNLTESTEFCSESSITEEDTITSFYTSCSISKRKRRSVNSGDKIVRRSISKDDDVIDFPQLTYDDSVFNNEVTTTSTFRNGWTEETALLACMADIQNALPSELTNLVDVSVSEFVESCVLDIKLVGDTTFLPDTISTMLNYIMTEVLRNESLYILNTTDGSQTLVEYVTSLMCPNNCNDNGNCTLGVCMCSGKYIGDDCSQSISIPPSNTSLPFDGLCTLGTRDCRSTNMYGNFLSRIVWYKLKYFQIITDSIRYISEGALFEANFRNIFMVSIDLESSRRKRATSETFMAEGYEISLSYDGTNFGESTRIIIYDETCYSCNSTSIECVQLDFCNPTVAPTTQNDDKKSFVVIAAALGGLFLVIIVVIGFIYYKVKSNNTRTKIIPDQQERKRSFYLEQSTGSQIWVTTDKSISDLQLEIDDSRGETPFEMFEKQLPPRSHYNHNL</sequence>
<dbReference type="InterPro" id="IPR001846">
    <property type="entry name" value="VWF_type-D"/>
</dbReference>
<dbReference type="InterPro" id="IPR057774">
    <property type="entry name" value="D8C_UMOD/GP2/OIT3-like"/>
</dbReference>
<feature type="domain" description="VWFD" evidence="9">
    <location>
        <begin position="687"/>
        <end position="873"/>
    </location>
</feature>
<evidence type="ECO:0000256" key="6">
    <source>
        <dbReference type="PROSITE-ProRule" id="PRU00461"/>
    </source>
</evidence>
<dbReference type="FunFam" id="2.120.10.30:FF:000241">
    <property type="entry name" value="Low-density lipoprotein receptor-related protein 6"/>
    <property type="match status" value="1"/>
</dbReference>
<evidence type="ECO:0000256" key="3">
    <source>
        <dbReference type="ARBA" id="ARBA00022737"/>
    </source>
</evidence>
<dbReference type="GO" id="GO:0060070">
    <property type="term" value="P:canonical Wnt signaling pathway"/>
    <property type="evidence" value="ECO:0007669"/>
    <property type="project" value="TreeGrafter"/>
</dbReference>
<dbReference type="InterPro" id="IPR058727">
    <property type="entry name" value="Helical_Vwde"/>
</dbReference>
<keyword evidence="5" id="KW-0325">Glycoprotein</keyword>
<dbReference type="PANTHER" id="PTHR46513:SF13">
    <property type="entry name" value="EGF-LIKE DOMAIN-CONTAINING PROTEIN"/>
    <property type="match status" value="1"/>
</dbReference>
<protein>
    <recommendedName>
        <fullName evidence="9">VWFD domain-containing protein</fullName>
    </recommendedName>
</protein>
<keyword evidence="3" id="KW-0677">Repeat</keyword>
<dbReference type="InterPro" id="IPR050778">
    <property type="entry name" value="Cueball_EGF_LRP_Nidogen"/>
</dbReference>
<keyword evidence="7" id="KW-1133">Transmembrane helix</keyword>
<evidence type="ECO:0000313" key="11">
    <source>
        <dbReference type="Proteomes" id="UP000507470"/>
    </source>
</evidence>